<dbReference type="SMART" id="SM00347">
    <property type="entry name" value="HTH_MARR"/>
    <property type="match status" value="1"/>
</dbReference>
<dbReference type="RefSeq" id="WP_313499874.1">
    <property type="nucleotide sequence ID" value="NZ_CP134879.1"/>
</dbReference>
<dbReference type="GO" id="GO:0003700">
    <property type="term" value="F:DNA-binding transcription factor activity"/>
    <property type="evidence" value="ECO:0007669"/>
    <property type="project" value="InterPro"/>
</dbReference>
<evidence type="ECO:0000313" key="2">
    <source>
        <dbReference type="EMBL" id="WNM25144.1"/>
    </source>
</evidence>
<dbReference type="Pfam" id="PF12802">
    <property type="entry name" value="MarR_2"/>
    <property type="match status" value="1"/>
</dbReference>
<dbReference type="SUPFAM" id="SSF46785">
    <property type="entry name" value="Winged helix' DNA-binding domain"/>
    <property type="match status" value="1"/>
</dbReference>
<evidence type="ECO:0000313" key="3">
    <source>
        <dbReference type="Proteomes" id="UP001304125"/>
    </source>
</evidence>
<reference evidence="2 3" key="1">
    <citation type="submission" date="2023-09" db="EMBL/GenBank/DDBJ databases">
        <title>Demequina sp. a novel bacteria isolated from Capsicum annuum.</title>
        <authorList>
            <person name="Humaira Z."/>
            <person name="Lee J."/>
            <person name="Cho D."/>
        </authorList>
    </citation>
    <scope>NUCLEOTIDE SEQUENCE [LARGE SCALE GENOMIC DNA]</scope>
    <source>
        <strain evidence="2 3">OYTSA14</strain>
    </source>
</reference>
<gene>
    <name evidence="2" type="ORF">RN606_03080</name>
</gene>
<dbReference type="PANTHER" id="PTHR33164">
    <property type="entry name" value="TRANSCRIPTIONAL REGULATOR, MARR FAMILY"/>
    <property type="match status" value="1"/>
</dbReference>
<evidence type="ECO:0000259" key="1">
    <source>
        <dbReference type="PROSITE" id="PS50995"/>
    </source>
</evidence>
<dbReference type="EMBL" id="CP134879">
    <property type="protein sequence ID" value="WNM25144.1"/>
    <property type="molecule type" value="Genomic_DNA"/>
</dbReference>
<dbReference type="InterPro" id="IPR036390">
    <property type="entry name" value="WH_DNA-bd_sf"/>
</dbReference>
<dbReference type="AlphaFoldDB" id="A0AA96F8D8"/>
<dbReference type="PROSITE" id="PS50995">
    <property type="entry name" value="HTH_MARR_2"/>
    <property type="match status" value="1"/>
</dbReference>
<dbReference type="InterPro" id="IPR039422">
    <property type="entry name" value="MarR/SlyA-like"/>
</dbReference>
<name>A0AA96F8D8_9MICO</name>
<feature type="domain" description="HTH marR-type" evidence="1">
    <location>
        <begin position="9"/>
        <end position="141"/>
    </location>
</feature>
<protein>
    <submittedName>
        <fullName evidence="2">MarR family transcriptional regulator</fullName>
    </submittedName>
</protein>
<dbReference type="InterPro" id="IPR000835">
    <property type="entry name" value="HTH_MarR-typ"/>
</dbReference>
<dbReference type="InterPro" id="IPR036388">
    <property type="entry name" value="WH-like_DNA-bd_sf"/>
</dbReference>
<dbReference type="Proteomes" id="UP001304125">
    <property type="component" value="Chromosome"/>
</dbReference>
<dbReference type="GO" id="GO:0006950">
    <property type="term" value="P:response to stress"/>
    <property type="evidence" value="ECO:0007669"/>
    <property type="project" value="TreeGrafter"/>
</dbReference>
<proteinExistence type="predicted"/>
<keyword evidence="3" id="KW-1185">Reference proteome</keyword>
<accession>A0AA96F8D8</accession>
<sequence length="146" mass="15959">MNDARSTSPEQLGVLLKDAQSVLHQRMDEALRPLDLSVSQYACLHHLHQAPGITASELARRAFVTRQAMSVLLKGLQRQGLVARADEQGPRRERAMTLTSEAEEILQQAGAAVSEVVGLMTAPLDQADRDDLARLLLACRDSLLHG</sequence>
<organism evidence="2 3">
    <name type="scientific">Demequina capsici</name>
    <dbReference type="NCBI Taxonomy" id="3075620"/>
    <lineage>
        <taxon>Bacteria</taxon>
        <taxon>Bacillati</taxon>
        <taxon>Actinomycetota</taxon>
        <taxon>Actinomycetes</taxon>
        <taxon>Micrococcales</taxon>
        <taxon>Demequinaceae</taxon>
        <taxon>Demequina</taxon>
    </lineage>
</organism>
<dbReference type="Gene3D" id="1.10.10.10">
    <property type="entry name" value="Winged helix-like DNA-binding domain superfamily/Winged helix DNA-binding domain"/>
    <property type="match status" value="1"/>
</dbReference>
<dbReference type="PANTHER" id="PTHR33164:SF43">
    <property type="entry name" value="HTH-TYPE TRANSCRIPTIONAL REPRESSOR YETL"/>
    <property type="match status" value="1"/>
</dbReference>